<dbReference type="GO" id="GO:0005507">
    <property type="term" value="F:copper ion binding"/>
    <property type="evidence" value="ECO:0007669"/>
    <property type="project" value="InterPro"/>
</dbReference>
<dbReference type="GO" id="GO:0016491">
    <property type="term" value="F:oxidoreductase activity"/>
    <property type="evidence" value="ECO:0007669"/>
    <property type="project" value="InterPro"/>
</dbReference>
<dbReference type="Gene3D" id="2.60.40.420">
    <property type="entry name" value="Cupredoxins - blue copper proteins"/>
    <property type="match status" value="1"/>
</dbReference>
<organism evidence="3 4">
    <name type="scientific">Streptosporangium saharense</name>
    <dbReference type="NCBI Taxonomy" id="1706840"/>
    <lineage>
        <taxon>Bacteria</taxon>
        <taxon>Bacillati</taxon>
        <taxon>Actinomycetota</taxon>
        <taxon>Actinomycetes</taxon>
        <taxon>Streptosporangiales</taxon>
        <taxon>Streptosporangiaceae</taxon>
        <taxon>Streptosporangium</taxon>
    </lineage>
</organism>
<dbReference type="Proteomes" id="UP000552644">
    <property type="component" value="Unassembled WGS sequence"/>
</dbReference>
<dbReference type="PROSITE" id="PS00080">
    <property type="entry name" value="MULTICOPPER_OXIDASE2"/>
    <property type="match status" value="1"/>
</dbReference>
<dbReference type="SUPFAM" id="SSF49503">
    <property type="entry name" value="Cupredoxins"/>
    <property type="match status" value="1"/>
</dbReference>
<evidence type="ECO:0000256" key="1">
    <source>
        <dbReference type="ARBA" id="ARBA00022723"/>
    </source>
</evidence>
<accession>A0A7W7QL00</accession>
<feature type="domain" description="Plastocyanin-like" evidence="2">
    <location>
        <begin position="45"/>
        <end position="90"/>
    </location>
</feature>
<sequence length="110" mass="11910">MSAIVFVLVTPPALLIHRLGRRAAVRWAVADGLALSANGRPVTGSPWWIDSLDMPPGTWFEIGFLAGNPGLWMDHCHNLEHAAAGMMMHLGYEGVTTRFETGSATGNRPE</sequence>
<gene>
    <name evidence="3" type="ORF">FHS44_002404</name>
</gene>
<reference evidence="3 4" key="1">
    <citation type="submission" date="2020-08" db="EMBL/GenBank/DDBJ databases">
        <title>Genomic Encyclopedia of Type Strains, Phase III (KMG-III): the genomes of soil and plant-associated and newly described type strains.</title>
        <authorList>
            <person name="Whitman W."/>
        </authorList>
    </citation>
    <scope>NUCLEOTIDE SEQUENCE [LARGE SCALE GENOMIC DNA]</scope>
    <source>
        <strain evidence="3 4">CECT 8840</strain>
    </source>
</reference>
<dbReference type="RefSeq" id="WP_246435401.1">
    <property type="nucleotide sequence ID" value="NZ_JACHJP010000002.1"/>
</dbReference>
<dbReference type="Pfam" id="PF07731">
    <property type="entry name" value="Cu-oxidase_2"/>
    <property type="match status" value="1"/>
</dbReference>
<keyword evidence="4" id="KW-1185">Reference proteome</keyword>
<evidence type="ECO:0000313" key="4">
    <source>
        <dbReference type="Proteomes" id="UP000552644"/>
    </source>
</evidence>
<proteinExistence type="predicted"/>
<evidence type="ECO:0000259" key="2">
    <source>
        <dbReference type="Pfam" id="PF07731"/>
    </source>
</evidence>
<comment type="caution">
    <text evidence="3">The sequence shown here is derived from an EMBL/GenBank/DDBJ whole genome shotgun (WGS) entry which is preliminary data.</text>
</comment>
<evidence type="ECO:0000313" key="3">
    <source>
        <dbReference type="EMBL" id="MBB4915319.1"/>
    </source>
</evidence>
<dbReference type="InterPro" id="IPR011706">
    <property type="entry name" value="Cu-oxidase_C"/>
</dbReference>
<keyword evidence="1" id="KW-0479">Metal-binding</keyword>
<dbReference type="InterPro" id="IPR002355">
    <property type="entry name" value="Cu_oxidase_Cu_BS"/>
</dbReference>
<name>A0A7W7QL00_9ACTN</name>
<dbReference type="InterPro" id="IPR008972">
    <property type="entry name" value="Cupredoxin"/>
</dbReference>
<dbReference type="AlphaFoldDB" id="A0A7W7QL00"/>
<protein>
    <recommendedName>
        <fullName evidence="2">Plastocyanin-like domain-containing protein</fullName>
    </recommendedName>
</protein>
<dbReference type="EMBL" id="JACHJP010000002">
    <property type="protein sequence ID" value="MBB4915319.1"/>
    <property type="molecule type" value="Genomic_DNA"/>
</dbReference>